<dbReference type="Pfam" id="PF03443">
    <property type="entry name" value="AA9"/>
    <property type="match status" value="1"/>
</dbReference>
<organism evidence="16">
    <name type="scientific">Heterobasidion parviporum</name>
    <dbReference type="NCBI Taxonomy" id="207832"/>
    <lineage>
        <taxon>Eukaryota</taxon>
        <taxon>Fungi</taxon>
        <taxon>Dikarya</taxon>
        <taxon>Basidiomycota</taxon>
        <taxon>Agaricomycotina</taxon>
        <taxon>Agaricomycetes</taxon>
        <taxon>Russulales</taxon>
        <taxon>Bondarzewiaceae</taxon>
        <taxon>Heterobasidion</taxon>
        <taxon>Heterobasidion annosum species complex</taxon>
    </lineage>
</organism>
<dbReference type="PANTHER" id="PTHR33353:SF6">
    <property type="entry name" value="ENDOGLUCANASE IV"/>
    <property type="match status" value="1"/>
</dbReference>
<evidence type="ECO:0000256" key="10">
    <source>
        <dbReference type="ARBA" id="ARBA00044502"/>
    </source>
</evidence>
<evidence type="ECO:0000256" key="8">
    <source>
        <dbReference type="ARBA" id="ARBA00023277"/>
    </source>
</evidence>
<gene>
    <name evidence="16" type="primary">GH61J</name>
</gene>
<evidence type="ECO:0000256" key="14">
    <source>
        <dbReference type="SAM" id="SignalP"/>
    </source>
</evidence>
<keyword evidence="7" id="KW-1015">Disulfide bond</keyword>
<comment type="cofactor">
    <cofactor evidence="1">
        <name>Cu(2+)</name>
        <dbReference type="ChEBI" id="CHEBI:29036"/>
    </cofactor>
</comment>
<evidence type="ECO:0000256" key="12">
    <source>
        <dbReference type="ARBA" id="ARBA00047174"/>
    </source>
</evidence>
<accession>I7DL47</accession>
<evidence type="ECO:0000313" key="16">
    <source>
        <dbReference type="EMBL" id="AFO72239.1"/>
    </source>
</evidence>
<protein>
    <recommendedName>
        <fullName evidence="12">lytic cellulose monooxygenase (C4-dehydrogenating)</fullName>
        <ecNumber evidence="12">1.14.99.56</ecNumber>
    </recommendedName>
</protein>
<name>I7DL47_9AGAM</name>
<feature type="chain" id="PRO_5003708747" description="lytic cellulose monooxygenase (C4-dehydrogenating)" evidence="14">
    <location>
        <begin position="23"/>
        <end position="332"/>
    </location>
</feature>
<evidence type="ECO:0000256" key="7">
    <source>
        <dbReference type="ARBA" id="ARBA00023157"/>
    </source>
</evidence>
<keyword evidence="2" id="KW-0479">Metal-binding</keyword>
<proteinExistence type="evidence at transcript level"/>
<keyword evidence="6" id="KW-0503">Monooxygenase</keyword>
<feature type="compositionally biased region" description="Low complexity" evidence="13">
    <location>
        <begin position="255"/>
        <end position="296"/>
    </location>
</feature>
<keyword evidence="8" id="KW-0119">Carbohydrate metabolism</keyword>
<dbReference type="PANTHER" id="PTHR33353">
    <property type="entry name" value="PUTATIVE (AFU_ORTHOLOGUE AFUA_1G12560)-RELATED"/>
    <property type="match status" value="1"/>
</dbReference>
<evidence type="ECO:0000256" key="2">
    <source>
        <dbReference type="ARBA" id="ARBA00022723"/>
    </source>
</evidence>
<keyword evidence="16" id="KW-0378">Hydrolase</keyword>
<keyword evidence="4" id="KW-0560">Oxidoreductase</keyword>
<dbReference type="AlphaFoldDB" id="I7DL47"/>
<evidence type="ECO:0000256" key="3">
    <source>
        <dbReference type="ARBA" id="ARBA00023001"/>
    </source>
</evidence>
<evidence type="ECO:0000256" key="11">
    <source>
        <dbReference type="ARBA" id="ARBA00045077"/>
    </source>
</evidence>
<dbReference type="GO" id="GO:0030245">
    <property type="term" value="P:cellulose catabolic process"/>
    <property type="evidence" value="ECO:0007669"/>
    <property type="project" value="UniProtKB-KW"/>
</dbReference>
<evidence type="ECO:0000256" key="4">
    <source>
        <dbReference type="ARBA" id="ARBA00023002"/>
    </source>
</evidence>
<evidence type="ECO:0000256" key="6">
    <source>
        <dbReference type="ARBA" id="ARBA00023033"/>
    </source>
</evidence>
<sequence length="332" mass="34591">MHPLSIAPALLALAAYLPRAAAHGYLASITIDGTTYKGNVPAGNTDPSPIRQVDTNSPVKGADNPFLNCGQNAQLASQVANANPGSKIDFLWSDIGSNWPHNTGPVMTYMAKCDGTCDKYNSTDAQWFKVDQLGMKPDGSTWYQQDIMNGQPVSVTLSNDIAPGQYLIRHEIIALHLAVSPGGAEFYPSCTQVNIGGSQSGQPNQTVTFPGGYTDTEAGILVPDVFNPGLVYSFPGPAMSNLAAIADTATGQGQAPSSAADSPAPASTSAKGQSATSTSAAATGYPTSSPSNSSPSKQCNLKKRAAGSATKRDVASRPKHLSRIMRDLIHHS</sequence>
<feature type="domain" description="Auxiliary Activity family 9 catalytic" evidence="15">
    <location>
        <begin position="23"/>
        <end position="222"/>
    </location>
</feature>
<dbReference type="GO" id="GO:0004497">
    <property type="term" value="F:monooxygenase activity"/>
    <property type="evidence" value="ECO:0007669"/>
    <property type="project" value="UniProtKB-KW"/>
</dbReference>
<dbReference type="InterPro" id="IPR049892">
    <property type="entry name" value="AA9"/>
</dbReference>
<evidence type="ECO:0000256" key="9">
    <source>
        <dbReference type="ARBA" id="ARBA00023326"/>
    </source>
</evidence>
<dbReference type="EC" id="1.14.99.56" evidence="12"/>
<keyword evidence="14" id="KW-0732">Signal</keyword>
<comment type="similarity">
    <text evidence="10">Belongs to the polysaccharide monooxygenase AA9 family.</text>
</comment>
<evidence type="ECO:0000256" key="5">
    <source>
        <dbReference type="ARBA" id="ARBA00023008"/>
    </source>
</evidence>
<dbReference type="EMBL" id="JQ290109">
    <property type="protein sequence ID" value="AFO72239.1"/>
    <property type="molecule type" value="mRNA"/>
</dbReference>
<comment type="catalytic activity">
    <reaction evidence="11">
        <text>[(1-&gt;4)-beta-D-glucosyl]n+m + reduced acceptor + O2 = 4-dehydro-beta-D-glucosyl-[(1-&gt;4)-beta-D-glucosyl]n-1 + [(1-&gt;4)-beta-D-glucosyl]m + acceptor + H2O.</text>
        <dbReference type="EC" id="1.14.99.56"/>
    </reaction>
</comment>
<keyword evidence="9" id="KW-0624">Polysaccharide degradation</keyword>
<feature type="region of interest" description="Disordered" evidence="13">
    <location>
        <begin position="252"/>
        <end position="319"/>
    </location>
</feature>
<evidence type="ECO:0000256" key="1">
    <source>
        <dbReference type="ARBA" id="ARBA00001973"/>
    </source>
</evidence>
<dbReference type="Gene3D" id="2.70.50.70">
    <property type="match status" value="1"/>
</dbReference>
<dbReference type="GO" id="GO:0046872">
    <property type="term" value="F:metal ion binding"/>
    <property type="evidence" value="ECO:0007669"/>
    <property type="project" value="UniProtKB-KW"/>
</dbReference>
<evidence type="ECO:0000256" key="13">
    <source>
        <dbReference type="SAM" id="MobiDB-lite"/>
    </source>
</evidence>
<keyword evidence="3" id="KW-0136">Cellulose degradation</keyword>
<reference evidence="16" key="1">
    <citation type="journal article" date="2012" name="Appl. Microbiol. Biotechnol.">
        <title>Substrate-specific transcription of the enigmatic GH61 family of the pathogenic white-rot fungus Heterobasidion irregulare during growth on lignocellulose.</title>
        <authorList>
            <person name="Yakovlev I."/>
            <person name="Vaaje-Kolstad G."/>
            <person name="Hietala A.M."/>
            <person name="Stefanczyk E."/>
            <person name="Solheim H."/>
            <person name="Fossdal C.G."/>
        </authorList>
    </citation>
    <scope>NUCLEOTIDE SEQUENCE</scope>
</reference>
<keyword evidence="5" id="KW-0186">Copper</keyword>
<dbReference type="CDD" id="cd21175">
    <property type="entry name" value="LPMO_AA9"/>
    <property type="match status" value="1"/>
</dbReference>
<dbReference type="InterPro" id="IPR005103">
    <property type="entry name" value="AA9_LPMO"/>
</dbReference>
<evidence type="ECO:0000259" key="15">
    <source>
        <dbReference type="Pfam" id="PF03443"/>
    </source>
</evidence>
<dbReference type="GO" id="GO:0016787">
    <property type="term" value="F:hydrolase activity"/>
    <property type="evidence" value="ECO:0007669"/>
    <property type="project" value="UniProtKB-KW"/>
</dbReference>
<feature type="signal peptide" evidence="14">
    <location>
        <begin position="1"/>
        <end position="22"/>
    </location>
</feature>